<comment type="caution">
    <text evidence="1">The sequence shown here is derived from an EMBL/GenBank/DDBJ whole genome shotgun (WGS) entry which is preliminary data.</text>
</comment>
<dbReference type="Proteomes" id="UP001231649">
    <property type="component" value="Chromosome 4"/>
</dbReference>
<reference evidence="1" key="1">
    <citation type="submission" date="2023-03" db="EMBL/GenBank/DDBJ databases">
        <title>Chromosome-level genomes of two armyworms, Mythimna separata and Mythimna loreyi, provide insights into the biosynthesis and reception of sex pheromones.</title>
        <authorList>
            <person name="Zhao H."/>
        </authorList>
    </citation>
    <scope>NUCLEOTIDE SEQUENCE</scope>
    <source>
        <strain evidence="1">BeijingLab</strain>
    </source>
</reference>
<gene>
    <name evidence="1" type="ORF">PYW08_013344</name>
</gene>
<evidence type="ECO:0000313" key="2">
    <source>
        <dbReference type="Proteomes" id="UP001231649"/>
    </source>
</evidence>
<keyword evidence="2" id="KW-1185">Reference proteome</keyword>
<name>A0ACC2QFX2_9NEOP</name>
<sequence>MAKWKLTRLQFGTEEFTLTEGEKVTVGRGINNVISLSSVVISRNHCVIQVQNNQALITDLQSSNGVYVGSSKITPNTPYVIRDSDTIGLGWTMDAPLVSIKDCEKYVFKFHKEKCGLSITSKLKFQGEDEVDEIESRIAKLDSIIKEEKSPDIKESIKSPVINNKLAIKRKIDNDYIKNIKEEPKNSDNEIVTISDSDNELQIKPLEIGAKKLKLEPICEDQMVKETEIKIENDLLEFEAFNVKQEYLGYDEPIQIDSESDSESEQWLMRLSQSSPGKPFMKMSKSPKTPKKEALPEDSYSQLDDFVCMSDDDEDFVDDLITLPHPHPDDVHEVPDKSSVNSYKENSLLPSVEDIDSDECFEDIISIKQPIAEKDTRTDEVDGYEIENLLKEADILIQSPINEPLEKTQIEEHVPLNKRQVEEPVQLKKGQLIEPDPMKKTQSTEPDSLKKAQMISPMALLPKTKLPNRTIMEIKSKSTSNKHSKDKSSSKRHVSSSLKEERKKKLKEIAYKEKEESKQNRDSLGSNKPISTNVKVTTSNRGAFLTDIAQAVVNPVKRIEHTRKNKDNSIEASPKSKETRNKDVTEDLENKRSEIEKSNRDGSKDSKSNRSKDQSRTEHKSNKTSTKSIGKETRVPLKSLKPLPDGDDTFSGKPVSKVGPMQTGIVKKKVRFSEAAPQVLEFQIEPGNKMKKTSSVKTTLVDVRQAPVFSLEKITLMKILRWNPLWLEEQMRENISEPPPILGHNNPPMSVFHSFVNHNQYVQLVGDLLLMEIWECLTIAYMKIRNQNNGIEMRVESLPPIPPQERCLELFSLSVNISVPASASKTVPRVGEILLVSFGPEQARNQRFFFVHNVRCLPSPSSNRHAYYSVSLHATFADKLKSLKLGELMIGRNLAYINKELQLFEAMEYLAGSPLSEAILRPEPHHFIKTQQNQSINVKSQWTTTLNASQLTAVTSSVSAALSDKPSIQMVQGPPGTGKSSVICAIVMTYFYNEQVKKLQNRGKILICATSNAAVDGLVVRLLKLRQSLPKPERFRMVRVGREEAMHPEAANISSQQLAQRDLARIHSEQPTAPAGLNEEILHIEAKINMWKTQEKDAKDPSRVAYCQTKVAELERRIGLLRSGSGRGAEGVRPEHVAQVERRIIEGADIVVTTLASAQNYKMKGLKRRISLCIIDEAGQVIEPETLIPLTLDVTRLTLIGDPQQLPGFICSQRAKKHGLNESLFSRLSSCSETWAGSSPIVLLNQQYRMHPDIADYPSRAFYDGKILNMPPKRPDIDLPPYNIISISSGDKGQGASGANEMEAWGVSRLVLALHAALRTAGLRLAVITPYNAHKDLIKRHLRNLQLSEGQVEVNTVDSFQGQERDVVVVSLARSHGVGFLTDAGRMNVMLTRARHSLLICLNHNALLKNPQWRTLFEDAQRRNMFKLVQSLHYCQTAQAAEAGSRAANNGDHSCNAFMLQGLPADNTSLD</sequence>
<evidence type="ECO:0000313" key="1">
    <source>
        <dbReference type="EMBL" id="KAJ8716059.1"/>
    </source>
</evidence>
<dbReference type="EMBL" id="CM056780">
    <property type="protein sequence ID" value="KAJ8716059.1"/>
    <property type="molecule type" value="Genomic_DNA"/>
</dbReference>
<proteinExistence type="predicted"/>
<protein>
    <submittedName>
        <fullName evidence="1">Uncharacterized protein</fullName>
    </submittedName>
</protein>
<organism evidence="1 2">
    <name type="scientific">Mythimna loreyi</name>
    <dbReference type="NCBI Taxonomy" id="667449"/>
    <lineage>
        <taxon>Eukaryota</taxon>
        <taxon>Metazoa</taxon>
        <taxon>Ecdysozoa</taxon>
        <taxon>Arthropoda</taxon>
        <taxon>Hexapoda</taxon>
        <taxon>Insecta</taxon>
        <taxon>Pterygota</taxon>
        <taxon>Neoptera</taxon>
        <taxon>Endopterygota</taxon>
        <taxon>Lepidoptera</taxon>
        <taxon>Glossata</taxon>
        <taxon>Ditrysia</taxon>
        <taxon>Noctuoidea</taxon>
        <taxon>Noctuidae</taxon>
        <taxon>Noctuinae</taxon>
        <taxon>Hadenini</taxon>
        <taxon>Mythimna</taxon>
    </lineage>
</organism>
<accession>A0ACC2QFX2</accession>